<comment type="caution">
    <text evidence="3">The sequence shown here is derived from an EMBL/GenBank/DDBJ whole genome shotgun (WGS) entry which is preliminary data.</text>
</comment>
<evidence type="ECO:0008006" key="5">
    <source>
        <dbReference type="Google" id="ProtNLM"/>
    </source>
</evidence>
<evidence type="ECO:0000313" key="4">
    <source>
        <dbReference type="Proteomes" id="UP000323000"/>
    </source>
</evidence>
<name>A0A5C7HJ46_9ROSI</name>
<dbReference type="Pfam" id="PF14392">
    <property type="entry name" value="zf-CCHC_4"/>
    <property type="match status" value="1"/>
</dbReference>
<evidence type="ECO:0000259" key="1">
    <source>
        <dbReference type="Pfam" id="PF14111"/>
    </source>
</evidence>
<dbReference type="Pfam" id="PF14111">
    <property type="entry name" value="DUF4283"/>
    <property type="match status" value="1"/>
</dbReference>
<dbReference type="EMBL" id="VAHF01000008">
    <property type="protein sequence ID" value="TXG57031.1"/>
    <property type="molecule type" value="Genomic_DNA"/>
</dbReference>
<organism evidence="3 4">
    <name type="scientific">Acer yangbiense</name>
    <dbReference type="NCBI Taxonomy" id="1000413"/>
    <lineage>
        <taxon>Eukaryota</taxon>
        <taxon>Viridiplantae</taxon>
        <taxon>Streptophyta</taxon>
        <taxon>Embryophyta</taxon>
        <taxon>Tracheophyta</taxon>
        <taxon>Spermatophyta</taxon>
        <taxon>Magnoliopsida</taxon>
        <taxon>eudicotyledons</taxon>
        <taxon>Gunneridae</taxon>
        <taxon>Pentapetalae</taxon>
        <taxon>rosids</taxon>
        <taxon>malvids</taxon>
        <taxon>Sapindales</taxon>
        <taxon>Sapindaceae</taxon>
        <taxon>Hippocastanoideae</taxon>
        <taxon>Acereae</taxon>
        <taxon>Acer</taxon>
    </lineage>
</organism>
<dbReference type="InterPro" id="IPR040256">
    <property type="entry name" value="At4g02000-like"/>
</dbReference>
<dbReference type="InterPro" id="IPR025558">
    <property type="entry name" value="DUF4283"/>
</dbReference>
<accession>A0A5C7HJ46</accession>
<dbReference type="PANTHER" id="PTHR31286:SF167">
    <property type="entry name" value="OS09G0268800 PROTEIN"/>
    <property type="match status" value="1"/>
</dbReference>
<evidence type="ECO:0000313" key="3">
    <source>
        <dbReference type="EMBL" id="TXG57031.1"/>
    </source>
</evidence>
<feature type="domain" description="DUF4283" evidence="1">
    <location>
        <begin position="35"/>
        <end position="108"/>
    </location>
</feature>
<feature type="domain" description="Zinc knuckle CX2CX4HX4C" evidence="2">
    <location>
        <begin position="174"/>
        <end position="221"/>
    </location>
</feature>
<sequence length="408" mass="45179">MDQEEIAKLSASLSLQSKEEKLWSVQNTLKDLTVKKLELCLVGKVLSSKIINREAFRAVIPRIWQTALDIEVVQDNIFLFYFHNQGDRYKIMAGGPWSFDNCLMILEKPSGVGDIAKLGFSRVVFWIQILNAPLLCMTKEMGDFLGQLIGELVDIDIGVTGECFGKYIHLKVAIDISKPLKRFLRIELVEREESILLLRYERLPEYYFRCGIIGHSYQECHIKDKEGLNGDISNGRVATTRIGLNQHGTSEHTATFVEVEGSGRETKCNTEVFLSGNVSKSDGGPNGLSGLGKEVQRQVLPGLQKIGEEGFSKQVDSRNGALIDTDILHEVPVSEVTGPTSLTVGGKSDKFAKGSTGCNKVHVALNLGKKKGNWKRWAREGGQRDSEPEGSLQVDNKRLAIVDLVGDS</sequence>
<protein>
    <recommendedName>
        <fullName evidence="5">DUF4283 domain-containing protein</fullName>
    </recommendedName>
</protein>
<dbReference type="InterPro" id="IPR025836">
    <property type="entry name" value="Zn_knuckle_CX2CX4HX4C"/>
</dbReference>
<evidence type="ECO:0000259" key="2">
    <source>
        <dbReference type="Pfam" id="PF14392"/>
    </source>
</evidence>
<reference evidence="4" key="1">
    <citation type="journal article" date="2019" name="Gigascience">
        <title>De novo genome assembly of the endangered Acer yangbiense, a plant species with extremely small populations endemic to Yunnan Province, China.</title>
        <authorList>
            <person name="Yang J."/>
            <person name="Wariss H.M."/>
            <person name="Tao L."/>
            <person name="Zhang R."/>
            <person name="Yun Q."/>
            <person name="Hollingsworth P."/>
            <person name="Dao Z."/>
            <person name="Luo G."/>
            <person name="Guo H."/>
            <person name="Ma Y."/>
            <person name="Sun W."/>
        </authorList>
    </citation>
    <scope>NUCLEOTIDE SEQUENCE [LARGE SCALE GENOMIC DNA]</scope>
    <source>
        <strain evidence="4">cv. Malutang</strain>
    </source>
</reference>
<proteinExistence type="predicted"/>
<dbReference type="Proteomes" id="UP000323000">
    <property type="component" value="Chromosome 8"/>
</dbReference>
<dbReference type="PANTHER" id="PTHR31286">
    <property type="entry name" value="GLYCINE-RICH CELL WALL STRUCTURAL PROTEIN 1.8-LIKE"/>
    <property type="match status" value="1"/>
</dbReference>
<dbReference type="OrthoDB" id="1750606at2759"/>
<gene>
    <name evidence="3" type="ORF">EZV62_018344</name>
</gene>
<keyword evidence="4" id="KW-1185">Reference proteome</keyword>
<dbReference type="AlphaFoldDB" id="A0A5C7HJ46"/>